<feature type="transmembrane region" description="Helical" evidence="1">
    <location>
        <begin position="340"/>
        <end position="363"/>
    </location>
</feature>
<proteinExistence type="predicted"/>
<accession>A0A9P5X451</accession>
<keyword evidence="1" id="KW-1133">Transmembrane helix</keyword>
<dbReference type="AlphaFoldDB" id="A0A9P5X451"/>
<feature type="transmembrane region" description="Helical" evidence="1">
    <location>
        <begin position="501"/>
        <end position="525"/>
    </location>
</feature>
<dbReference type="OrthoDB" id="3941538at2759"/>
<dbReference type="Proteomes" id="UP000807342">
    <property type="component" value="Unassembled WGS sequence"/>
</dbReference>
<feature type="transmembrane region" description="Helical" evidence="1">
    <location>
        <begin position="398"/>
        <end position="419"/>
    </location>
</feature>
<protein>
    <submittedName>
        <fullName evidence="2">Uncharacterized protein</fullName>
    </submittedName>
</protein>
<organism evidence="2 3">
    <name type="scientific">Macrolepiota fuliginosa MF-IS2</name>
    <dbReference type="NCBI Taxonomy" id="1400762"/>
    <lineage>
        <taxon>Eukaryota</taxon>
        <taxon>Fungi</taxon>
        <taxon>Dikarya</taxon>
        <taxon>Basidiomycota</taxon>
        <taxon>Agaricomycotina</taxon>
        <taxon>Agaricomycetes</taxon>
        <taxon>Agaricomycetidae</taxon>
        <taxon>Agaricales</taxon>
        <taxon>Agaricineae</taxon>
        <taxon>Agaricaceae</taxon>
        <taxon>Macrolepiota</taxon>
    </lineage>
</organism>
<keyword evidence="1" id="KW-0812">Transmembrane</keyword>
<dbReference type="EMBL" id="MU151442">
    <property type="protein sequence ID" value="KAF9443715.1"/>
    <property type="molecule type" value="Genomic_DNA"/>
</dbReference>
<name>A0A9P5X451_9AGAR</name>
<evidence type="ECO:0000256" key="1">
    <source>
        <dbReference type="SAM" id="Phobius"/>
    </source>
</evidence>
<evidence type="ECO:0000313" key="2">
    <source>
        <dbReference type="EMBL" id="KAF9443715.1"/>
    </source>
</evidence>
<keyword evidence="3" id="KW-1185">Reference proteome</keyword>
<gene>
    <name evidence="2" type="ORF">P691DRAFT_678948</name>
</gene>
<comment type="caution">
    <text evidence="2">The sequence shown here is derived from an EMBL/GenBank/DDBJ whole genome shotgun (WGS) entry which is preliminary data.</text>
</comment>
<keyword evidence="1" id="KW-0472">Membrane</keyword>
<feature type="transmembrane region" description="Helical" evidence="1">
    <location>
        <begin position="248"/>
        <end position="274"/>
    </location>
</feature>
<sequence>MNNQRISETTPLLPVQYSSDDVYAAPITPVVRSLDTADLAHLRWEDLTPSPLPASLELDHCKRLAFALIVLFQLRRQKITSNGKNLDVYEQWTDEEARTRDVETLEEKVNELWENFLAQYHGPQELYDVLWSQFPLLLGRSPTIRVIDFLTSHDAPQKFVVHPIVSMTVAQTWGFGRPESNILPTWLSNSFNTDATPYKTHLLELFFDLGSTLLLLSYVIRPPNWPDSDNRSQDPITNYSYTPRELYLVVYALSVLVSAQGAIVITSALILLAFALSCPSLPLPGGLPFSVLLWVAPLRFFMYHKPSILPGPLLLIAHHHSLPLAKFFANGLARIIRPLFFFYLPVALIACFTLSISLSGPLIGPLTYLHAFHLSQWIPPTPGSDLPIIGVAPMDTRILFFLFSVAVLLFVIASAYVIGTSTPVAYVRPTIQFPSLAWDFYTPEIGYEARIESYRATMVYSMDYPFPPPLNLIELLFVTIPISFVRALGYRHAKRATIARFIWNLTVRPFMIIMIPFYVFLTLLLRD</sequence>
<evidence type="ECO:0000313" key="3">
    <source>
        <dbReference type="Proteomes" id="UP000807342"/>
    </source>
</evidence>
<reference evidence="2" key="1">
    <citation type="submission" date="2020-11" db="EMBL/GenBank/DDBJ databases">
        <authorList>
            <consortium name="DOE Joint Genome Institute"/>
            <person name="Ahrendt S."/>
            <person name="Riley R."/>
            <person name="Andreopoulos W."/>
            <person name="Labutti K."/>
            <person name="Pangilinan J."/>
            <person name="Ruiz-Duenas F.J."/>
            <person name="Barrasa J.M."/>
            <person name="Sanchez-Garcia M."/>
            <person name="Camarero S."/>
            <person name="Miyauchi S."/>
            <person name="Serrano A."/>
            <person name="Linde D."/>
            <person name="Babiker R."/>
            <person name="Drula E."/>
            <person name="Ayuso-Fernandez I."/>
            <person name="Pacheco R."/>
            <person name="Padilla G."/>
            <person name="Ferreira P."/>
            <person name="Barriuso J."/>
            <person name="Kellner H."/>
            <person name="Castanera R."/>
            <person name="Alfaro M."/>
            <person name="Ramirez L."/>
            <person name="Pisabarro A.G."/>
            <person name="Kuo A."/>
            <person name="Tritt A."/>
            <person name="Lipzen A."/>
            <person name="He G."/>
            <person name="Yan M."/>
            <person name="Ng V."/>
            <person name="Cullen D."/>
            <person name="Martin F."/>
            <person name="Rosso M.-N."/>
            <person name="Henrissat B."/>
            <person name="Hibbett D."/>
            <person name="Martinez A.T."/>
            <person name="Grigoriev I.V."/>
        </authorList>
    </citation>
    <scope>NUCLEOTIDE SEQUENCE</scope>
    <source>
        <strain evidence="2">MF-IS2</strain>
    </source>
</reference>